<dbReference type="AlphaFoldDB" id="A0A669PBJ8"/>
<reference evidence="1" key="1">
    <citation type="submission" date="2025-08" db="UniProtKB">
        <authorList>
            <consortium name="Ensembl"/>
        </authorList>
    </citation>
    <scope>IDENTIFICATION</scope>
</reference>
<accession>A0A669PBJ8</accession>
<dbReference type="Ensembl" id="ENSPCLT00000007195.1">
    <property type="protein sequence ID" value="ENSPCLP00000005144.1"/>
    <property type="gene ID" value="ENSPCLG00000004400.1"/>
</dbReference>
<proteinExistence type="predicted"/>
<reference evidence="1" key="2">
    <citation type="submission" date="2025-09" db="UniProtKB">
        <authorList>
            <consortium name="Ensembl"/>
        </authorList>
    </citation>
    <scope>IDENTIFICATION</scope>
</reference>
<evidence type="ECO:0000313" key="1">
    <source>
        <dbReference type="Ensembl" id="ENSPCLP00000005144.1"/>
    </source>
</evidence>
<name>A0A669PBJ8_PHACC</name>
<organism evidence="1 2">
    <name type="scientific">Phasianus colchicus</name>
    <name type="common">Common pheasant</name>
    <dbReference type="NCBI Taxonomy" id="9054"/>
    <lineage>
        <taxon>Eukaryota</taxon>
        <taxon>Metazoa</taxon>
        <taxon>Chordata</taxon>
        <taxon>Craniata</taxon>
        <taxon>Vertebrata</taxon>
        <taxon>Euteleostomi</taxon>
        <taxon>Archelosauria</taxon>
        <taxon>Archosauria</taxon>
        <taxon>Dinosauria</taxon>
        <taxon>Saurischia</taxon>
        <taxon>Theropoda</taxon>
        <taxon>Coelurosauria</taxon>
        <taxon>Aves</taxon>
        <taxon>Neognathae</taxon>
        <taxon>Galloanserae</taxon>
        <taxon>Galliformes</taxon>
        <taxon>Phasianidae</taxon>
        <taxon>Phasianinae</taxon>
        <taxon>Phasianus</taxon>
    </lineage>
</organism>
<sequence>MKEDEDVQKADLEHCSLFLSWLRLLRTVCKQCTNYFQAAQPRRTTCLNSSPADNHPFEESLFQDVFDVQSFKCEIVFPLGFLSSCASGSPLCALVCSPVNGAYCLPVSWECGRTQSGKLIWGWQVAWSCRIASVLSSYCLVATGLMLADYNSVASHFRFI</sequence>
<protein>
    <submittedName>
        <fullName evidence="1">Uncharacterized protein</fullName>
    </submittedName>
</protein>
<evidence type="ECO:0000313" key="2">
    <source>
        <dbReference type="Proteomes" id="UP000472261"/>
    </source>
</evidence>
<dbReference type="Proteomes" id="UP000472261">
    <property type="component" value="Unplaced"/>
</dbReference>
<keyword evidence="2" id="KW-1185">Reference proteome</keyword>